<feature type="transmembrane region" description="Helical" evidence="1">
    <location>
        <begin position="475"/>
        <end position="497"/>
    </location>
</feature>
<evidence type="ECO:0000256" key="1">
    <source>
        <dbReference type="SAM" id="Phobius"/>
    </source>
</evidence>
<feature type="transmembrane region" description="Helical" evidence="1">
    <location>
        <begin position="369"/>
        <end position="389"/>
    </location>
</feature>
<organism evidence="2 3">
    <name type="scientific">Vitis vinifera</name>
    <name type="common">Grape</name>
    <dbReference type="NCBI Taxonomy" id="29760"/>
    <lineage>
        <taxon>Eukaryota</taxon>
        <taxon>Viridiplantae</taxon>
        <taxon>Streptophyta</taxon>
        <taxon>Embryophyta</taxon>
        <taxon>Tracheophyta</taxon>
        <taxon>Spermatophyta</taxon>
        <taxon>Magnoliopsida</taxon>
        <taxon>eudicotyledons</taxon>
        <taxon>Gunneridae</taxon>
        <taxon>Pentapetalae</taxon>
        <taxon>rosids</taxon>
        <taxon>Vitales</taxon>
        <taxon>Vitaceae</taxon>
        <taxon>Viteae</taxon>
        <taxon>Vitis</taxon>
    </lineage>
</organism>
<proteinExistence type="predicted"/>
<protein>
    <submittedName>
        <fullName evidence="2">Uncharacterized protein</fullName>
    </submittedName>
</protein>
<evidence type="ECO:0000313" key="3">
    <source>
        <dbReference type="Proteomes" id="UP000288805"/>
    </source>
</evidence>
<gene>
    <name evidence="2" type="ORF">CK203_042830</name>
</gene>
<dbReference type="Proteomes" id="UP000288805">
    <property type="component" value="Unassembled WGS sequence"/>
</dbReference>
<reference evidence="2 3" key="1">
    <citation type="journal article" date="2018" name="PLoS Genet.">
        <title>Population sequencing reveals clonal diversity and ancestral inbreeding in the grapevine cultivar Chardonnay.</title>
        <authorList>
            <person name="Roach M.J."/>
            <person name="Johnson D.L."/>
            <person name="Bohlmann J."/>
            <person name="van Vuuren H.J."/>
            <person name="Jones S.J."/>
            <person name="Pretorius I.S."/>
            <person name="Schmidt S.A."/>
            <person name="Borneman A.R."/>
        </authorList>
    </citation>
    <scope>NUCLEOTIDE SEQUENCE [LARGE SCALE GENOMIC DNA]</scope>
    <source>
        <strain evidence="3">cv. Chardonnay</strain>
        <tissue evidence="2">Leaf</tissue>
    </source>
</reference>
<name>A0A438HQK9_VITVI</name>
<accession>A0A438HQK9</accession>
<comment type="caution">
    <text evidence="2">The sequence shown here is derived from an EMBL/GenBank/DDBJ whole genome shotgun (WGS) entry which is preliminary data.</text>
</comment>
<dbReference type="EMBL" id="QGNW01000190">
    <property type="protein sequence ID" value="RVW86743.1"/>
    <property type="molecule type" value="Genomic_DNA"/>
</dbReference>
<keyword evidence="1" id="KW-0812">Transmembrane</keyword>
<dbReference type="AlphaFoldDB" id="A0A438HQK9"/>
<keyword evidence="1" id="KW-1133">Transmembrane helix</keyword>
<sequence>MDLHPWAFSYFTTIDWHLGIYIISPPVSLDVQGHILSFGVQSHHHFLSLTFRAAFPVPAFRAIIIVSQFRRSEPLLLRLTFRVIHHRFPVLAFKAIVASQFWRSEPSLFSVLAFKAIVASQFWRSEPSLFSVLAFKAIVASQFWRSEPSLFSVWHSEPLSLFSWRSESSSLFSFGVRAIVASQFWRSEPSLFSVWHSEPLSLFSFGVQSHYCRFSVRRSEPSSVFRSTFRVIIITSQFRRSEPSSVFRSTFRVASSVSAFRVVTTVFRSSSSLLSLTFRVIIITSQFRRSEPSSVFRSTFRVTFSVSAFRAIVTPQFDIQSHIPETLRHFFRRSKPCFASFGVQSYVSLHSVFRAIIASLFGVQSHHSSVLVFRAILIVFSVSAFRAIIGFQIDIQSRIFSFDVQSHHRFSASSAISVILFRLPEPSLLSRSGFQSHHYCLIQASRAITVILFWLPEPLLSSCFGFQSHYCHLVLASRAITVISAVVFLSLVFRVGLVIQSHNSSRSYPLALRILPSWFYILPRFFLTPVVRPLLIFDIDLLGHFWRHLREGVDPWCNLRGVLRYHFPLGLELLFICWLNVHIPYTLEARWHFKDDPGVGFSEEGGPPFRHESSYERWDVQQVKMAGAMLVIGGPCC</sequence>
<evidence type="ECO:0000313" key="2">
    <source>
        <dbReference type="EMBL" id="RVW86743.1"/>
    </source>
</evidence>
<feature type="transmembrane region" description="Helical" evidence="1">
    <location>
        <begin position="518"/>
        <end position="537"/>
    </location>
</feature>
<keyword evidence="1" id="KW-0472">Membrane</keyword>
<feature type="transmembrane region" description="Helical" evidence="1">
    <location>
        <begin position="338"/>
        <end position="363"/>
    </location>
</feature>